<evidence type="ECO:0000256" key="3">
    <source>
        <dbReference type="ARBA" id="ARBA00013013"/>
    </source>
</evidence>
<feature type="domain" description="TonB-dependent receptor plug" evidence="18">
    <location>
        <begin position="144"/>
        <end position="240"/>
    </location>
</feature>
<keyword evidence="8 17" id="KW-0812">Transmembrane</keyword>
<dbReference type="InterPro" id="IPR008969">
    <property type="entry name" value="CarboxyPept-like_regulatory"/>
</dbReference>
<dbReference type="GO" id="GO:0046872">
    <property type="term" value="F:metal ion binding"/>
    <property type="evidence" value="ECO:0007669"/>
    <property type="project" value="UniProtKB-KW"/>
</dbReference>
<evidence type="ECO:0000256" key="15">
    <source>
        <dbReference type="ARBA" id="ARBA00023554"/>
    </source>
</evidence>
<keyword evidence="14 17" id="KW-0998">Cell outer membrane</keyword>
<dbReference type="SUPFAM" id="SSF49464">
    <property type="entry name" value="Carboxypeptidase regulatory domain-like"/>
    <property type="match status" value="1"/>
</dbReference>
<evidence type="ECO:0000256" key="5">
    <source>
        <dbReference type="ARBA" id="ARBA00022448"/>
    </source>
</evidence>
<dbReference type="PROSITE" id="PS52016">
    <property type="entry name" value="TONB_DEPENDENT_REC_3"/>
    <property type="match status" value="1"/>
</dbReference>
<dbReference type="Gene3D" id="2.60.40.1120">
    <property type="entry name" value="Carboxypeptidase-like, regulatory domain"/>
    <property type="match status" value="1"/>
</dbReference>
<dbReference type="EMBL" id="QLSV01000001">
    <property type="protein sequence ID" value="RAR50919.1"/>
    <property type="molecule type" value="Genomic_DNA"/>
</dbReference>
<evidence type="ECO:0000256" key="16">
    <source>
        <dbReference type="ARBA" id="ARBA00046318"/>
    </source>
</evidence>
<evidence type="ECO:0000256" key="10">
    <source>
        <dbReference type="ARBA" id="ARBA00022842"/>
    </source>
</evidence>
<evidence type="ECO:0000256" key="6">
    <source>
        <dbReference type="ARBA" id="ARBA00022452"/>
    </source>
</evidence>
<dbReference type="GO" id="GO:0004450">
    <property type="term" value="F:isocitrate dehydrogenase (NADP+) activity"/>
    <property type="evidence" value="ECO:0007669"/>
    <property type="project" value="UniProtKB-EC"/>
</dbReference>
<evidence type="ECO:0000256" key="4">
    <source>
        <dbReference type="ARBA" id="ARBA00022435"/>
    </source>
</evidence>
<dbReference type="InterPro" id="IPR036942">
    <property type="entry name" value="Beta-barrel_TonB_sf"/>
</dbReference>
<evidence type="ECO:0000256" key="13">
    <source>
        <dbReference type="ARBA" id="ARBA00023136"/>
    </source>
</evidence>
<protein>
    <recommendedName>
        <fullName evidence="3">isocitrate dehydrogenase (NADP(+))</fullName>
        <ecNumber evidence="3">1.1.1.42</ecNumber>
    </recommendedName>
</protein>
<evidence type="ECO:0000256" key="17">
    <source>
        <dbReference type="PROSITE-ProRule" id="PRU01360"/>
    </source>
</evidence>
<evidence type="ECO:0000256" key="9">
    <source>
        <dbReference type="ARBA" id="ARBA00022723"/>
    </source>
</evidence>
<comment type="cofactor">
    <cofactor evidence="1">
        <name>Mg(2+)</name>
        <dbReference type="ChEBI" id="CHEBI:18420"/>
    </cofactor>
</comment>
<evidence type="ECO:0000256" key="8">
    <source>
        <dbReference type="ARBA" id="ARBA00022692"/>
    </source>
</evidence>
<keyword evidence="10" id="KW-0460">Magnesium</keyword>
<keyword evidence="11" id="KW-0521">NADP</keyword>
<accession>A0A328X6D2</accession>
<evidence type="ECO:0000256" key="7">
    <source>
        <dbReference type="ARBA" id="ARBA00022532"/>
    </source>
</evidence>
<evidence type="ECO:0000256" key="14">
    <source>
        <dbReference type="ARBA" id="ARBA00023237"/>
    </source>
</evidence>
<dbReference type="Gene3D" id="2.170.130.10">
    <property type="entry name" value="TonB-dependent receptor, plug domain"/>
    <property type="match status" value="1"/>
</dbReference>
<keyword evidence="13 17" id="KW-0472">Membrane</keyword>
<dbReference type="SUPFAM" id="SSF56935">
    <property type="entry name" value="Porins"/>
    <property type="match status" value="1"/>
</dbReference>
<dbReference type="Gene3D" id="2.40.170.20">
    <property type="entry name" value="TonB-dependent receptor, beta-barrel domain"/>
    <property type="match status" value="1"/>
</dbReference>
<comment type="catalytic activity">
    <reaction evidence="15">
        <text>D-threo-isocitrate + NADP(+) = 2-oxoglutarate + CO2 + NADPH</text>
        <dbReference type="Rhea" id="RHEA:19629"/>
        <dbReference type="ChEBI" id="CHEBI:15562"/>
        <dbReference type="ChEBI" id="CHEBI:16526"/>
        <dbReference type="ChEBI" id="CHEBI:16810"/>
        <dbReference type="ChEBI" id="CHEBI:57783"/>
        <dbReference type="ChEBI" id="CHEBI:58349"/>
        <dbReference type="EC" id="1.1.1.42"/>
    </reaction>
</comment>
<dbReference type="AlphaFoldDB" id="A0A328X6D2"/>
<keyword evidence="19" id="KW-0675">Receptor</keyword>
<keyword evidence="9" id="KW-0479">Metal-binding</keyword>
<proteinExistence type="inferred from homology"/>
<keyword evidence="7" id="KW-0816">Tricarboxylic acid cycle</keyword>
<comment type="similarity">
    <text evidence="16">Belongs to the monomeric-type IDH family.</text>
</comment>
<keyword evidence="12" id="KW-0560">Oxidoreductase</keyword>
<sequence>MKHEISEKISSLLLKKLPMPFNKISFPIILLLSGILTLSAQEKFTISGTISDQKSNESLYGVNIIVTDTKTGATTNEYGFYSISLTKGTYLIQISYVGFQTIEETIILDKNIRKNFSLFESSQQLSEVILTERKAKAEIRKPEMSVNKLSIQEIKEMPVLLGEVDIIKSLLTLPGVTSAGEGQSGFNVRGGGADQNLILLDEATIYNSSHLFGLFSVFNPDAIKDLKLYKGGIPARYGGRLSSVLDIYQKEGNSKEYHVNGGIGIISSRLLAEGPIVKDRGSFLVAGRGSYAHLFLKLTDNNNSAYFYDLNTKLSYKINDNNNVYFSGYFGRDVFSLNNAFVNTYGNAVLNLRWNHLFSDKLFSNMSFIYSDYYYGLELDFVGFEWNSGIKNYNFKYDFKHYLSDKLKLTYGLNTIYYDFNPGKIEPSRPDSGINEDQLDRKYALESAVYVDAEHQLSEKITVSYGFRFSNFLRLGNQTLNVYENNQAVNFNADFQVYESATPIGTISYGKNETIASFNNIEPRFSVSYALNDNQSIKASYNRMSQYLHLISNTQSPTPLDVWAPSDNFLKPQLLDQYAIGYFQNFKDDEYSLEVETYYKNIKNRVDYIDGANLIANEAIERVVLNGRGRAYGMEILFRKNAGRFNGWLSYTLARTEQQVVGRTPEEVGINNGNWYKTGFDKLNDISVVGNYKLNEKWRFGANFSLQTGQPVTFPNGQYEYLGITVPSFNNRNADRLPTYHRLDISATLTPNKNKDRKWDAEWVFGFYNIYNRQNAASITFRQNDETARNEAVRLSIFGIVPSVTYNFKF</sequence>
<keyword evidence="5 17" id="KW-0813">Transport</keyword>
<keyword evidence="20" id="KW-1185">Reference proteome</keyword>
<evidence type="ECO:0000313" key="19">
    <source>
        <dbReference type="EMBL" id="RAR50919.1"/>
    </source>
</evidence>
<organism evidence="19 20">
    <name type="scientific">Flavobacterium lacus</name>
    <dbReference type="NCBI Taxonomy" id="1353778"/>
    <lineage>
        <taxon>Bacteria</taxon>
        <taxon>Pseudomonadati</taxon>
        <taxon>Bacteroidota</taxon>
        <taxon>Flavobacteriia</taxon>
        <taxon>Flavobacteriales</taxon>
        <taxon>Flavobacteriaceae</taxon>
        <taxon>Flavobacterium</taxon>
    </lineage>
</organism>
<dbReference type="InterPro" id="IPR004436">
    <property type="entry name" value="Isocitrate_DH_NADP_mono"/>
</dbReference>
<dbReference type="InterPro" id="IPR012910">
    <property type="entry name" value="Plug_dom"/>
</dbReference>
<dbReference type="InterPro" id="IPR039426">
    <property type="entry name" value="TonB-dep_rcpt-like"/>
</dbReference>
<dbReference type="Pfam" id="PF13715">
    <property type="entry name" value="CarbopepD_reg_2"/>
    <property type="match status" value="1"/>
</dbReference>
<gene>
    <name evidence="19" type="ORF">B0I10_10189</name>
</gene>
<dbReference type="PANTHER" id="PTHR36999">
    <property type="entry name" value="ISOCITRATE DEHYDROGENASE [NADP]"/>
    <property type="match status" value="1"/>
</dbReference>
<evidence type="ECO:0000256" key="1">
    <source>
        <dbReference type="ARBA" id="ARBA00001946"/>
    </source>
</evidence>
<dbReference type="GO" id="GO:0009279">
    <property type="term" value="C:cell outer membrane"/>
    <property type="evidence" value="ECO:0007669"/>
    <property type="project" value="UniProtKB-SubCell"/>
</dbReference>
<comment type="similarity">
    <text evidence="17">Belongs to the TonB-dependent receptor family.</text>
</comment>
<reference evidence="19 20" key="1">
    <citation type="submission" date="2018-06" db="EMBL/GenBank/DDBJ databases">
        <title>Genomic Encyclopedia of Type Strains, Phase III (KMG-III): the genomes of soil and plant-associated and newly described type strains.</title>
        <authorList>
            <person name="Whitman W."/>
        </authorList>
    </citation>
    <scope>NUCLEOTIDE SEQUENCE [LARGE SCALE GENOMIC DNA]</scope>
    <source>
        <strain evidence="19 20">CGMCC 1.12504</strain>
    </source>
</reference>
<keyword evidence="4" id="KW-0329">Glyoxylate bypass</keyword>
<dbReference type="PANTHER" id="PTHR36999:SF1">
    <property type="entry name" value="ISOCITRATE DEHYDROGENASE (NADP(+))"/>
    <property type="match status" value="1"/>
</dbReference>
<comment type="subcellular location">
    <subcellularLocation>
        <location evidence="2 17">Cell outer membrane</location>
        <topology evidence="2 17">Multi-pass membrane protein</topology>
    </subcellularLocation>
</comment>
<evidence type="ECO:0000313" key="20">
    <source>
        <dbReference type="Proteomes" id="UP000249518"/>
    </source>
</evidence>
<evidence type="ECO:0000256" key="2">
    <source>
        <dbReference type="ARBA" id="ARBA00004571"/>
    </source>
</evidence>
<dbReference type="GO" id="GO:0006099">
    <property type="term" value="P:tricarboxylic acid cycle"/>
    <property type="evidence" value="ECO:0007669"/>
    <property type="project" value="UniProtKB-KW"/>
</dbReference>
<evidence type="ECO:0000256" key="11">
    <source>
        <dbReference type="ARBA" id="ARBA00022857"/>
    </source>
</evidence>
<name>A0A328X6D2_9FLAO</name>
<dbReference type="EC" id="1.1.1.42" evidence="3"/>
<dbReference type="InterPro" id="IPR037066">
    <property type="entry name" value="Plug_dom_sf"/>
</dbReference>
<keyword evidence="6 17" id="KW-1134">Transmembrane beta strand</keyword>
<dbReference type="GO" id="GO:0006097">
    <property type="term" value="P:glyoxylate cycle"/>
    <property type="evidence" value="ECO:0007669"/>
    <property type="project" value="UniProtKB-KW"/>
</dbReference>
<dbReference type="Pfam" id="PF07715">
    <property type="entry name" value="Plug"/>
    <property type="match status" value="1"/>
</dbReference>
<evidence type="ECO:0000259" key="18">
    <source>
        <dbReference type="Pfam" id="PF07715"/>
    </source>
</evidence>
<comment type="caution">
    <text evidence="19">The sequence shown here is derived from an EMBL/GenBank/DDBJ whole genome shotgun (WGS) entry which is preliminary data.</text>
</comment>
<dbReference type="Proteomes" id="UP000249518">
    <property type="component" value="Unassembled WGS sequence"/>
</dbReference>
<evidence type="ECO:0000256" key="12">
    <source>
        <dbReference type="ARBA" id="ARBA00023002"/>
    </source>
</evidence>